<reference evidence="2" key="1">
    <citation type="journal article" date="2024" name="Proc. Natl. Acad. Sci. U.S.A.">
        <title>Extraordinary preservation of gene collinearity over three hundred million years revealed in homosporous lycophytes.</title>
        <authorList>
            <person name="Li C."/>
            <person name="Wickell D."/>
            <person name="Kuo L.Y."/>
            <person name="Chen X."/>
            <person name="Nie B."/>
            <person name="Liao X."/>
            <person name="Peng D."/>
            <person name="Ji J."/>
            <person name="Jenkins J."/>
            <person name="Williams M."/>
            <person name="Shu S."/>
            <person name="Plott C."/>
            <person name="Barry K."/>
            <person name="Rajasekar S."/>
            <person name="Grimwood J."/>
            <person name="Han X."/>
            <person name="Sun S."/>
            <person name="Hou Z."/>
            <person name="He W."/>
            <person name="Dai G."/>
            <person name="Sun C."/>
            <person name="Schmutz J."/>
            <person name="Leebens-Mack J.H."/>
            <person name="Li F.W."/>
            <person name="Wang L."/>
        </authorList>
    </citation>
    <scope>NUCLEOTIDE SEQUENCE [LARGE SCALE GENOMIC DNA]</scope>
    <source>
        <strain evidence="2">cv. PW_Plant_1</strain>
    </source>
</reference>
<dbReference type="EMBL" id="CM055097">
    <property type="protein sequence ID" value="KAJ7553541.1"/>
    <property type="molecule type" value="Genomic_DNA"/>
</dbReference>
<evidence type="ECO:0000313" key="1">
    <source>
        <dbReference type="EMBL" id="KAJ7553541.1"/>
    </source>
</evidence>
<gene>
    <name evidence="1" type="ORF">O6H91_06G102600</name>
</gene>
<protein>
    <submittedName>
        <fullName evidence="1">Uncharacterized protein</fullName>
    </submittedName>
</protein>
<accession>A0ACC2DGX8</accession>
<name>A0ACC2DGX8_DIPCM</name>
<keyword evidence="2" id="KW-1185">Reference proteome</keyword>
<evidence type="ECO:0000313" key="2">
    <source>
        <dbReference type="Proteomes" id="UP001162992"/>
    </source>
</evidence>
<proteinExistence type="predicted"/>
<organism evidence="1 2">
    <name type="scientific">Diphasiastrum complanatum</name>
    <name type="common">Issler's clubmoss</name>
    <name type="synonym">Lycopodium complanatum</name>
    <dbReference type="NCBI Taxonomy" id="34168"/>
    <lineage>
        <taxon>Eukaryota</taxon>
        <taxon>Viridiplantae</taxon>
        <taxon>Streptophyta</taxon>
        <taxon>Embryophyta</taxon>
        <taxon>Tracheophyta</taxon>
        <taxon>Lycopodiopsida</taxon>
        <taxon>Lycopodiales</taxon>
        <taxon>Lycopodiaceae</taxon>
        <taxon>Lycopodioideae</taxon>
        <taxon>Diphasiastrum</taxon>
    </lineage>
</organism>
<sequence>MDDLQMFRSAKDPEAMETMLVSLVSSYISDALLDSEHRQQHKEQCAERLKCQGDGEGPVHYAEQAILANLDWGMDAFEEAIRTTNEETRCARLGYAEKMLQVCALLDVSTTTANVPNSYLSAWAHLNLAFVWKLRDDDHTAAKHVMDMFEVDPFFSRVDFAPAIWERLFLPHLTSITTWYSEQREKILSPSEEPEEQADSYSRDDFCTGKKLLSKVNPDQAEQLQHLENLYQDSLDDHTRRYARYYRDRLTLESPKKWAANLSPIAEPPMTPRRELGDFQKLLEYGTSPQDSFDDPDQSPDQSPVEEDMGSSKNRRSSVTATDFFLTLSCNNPIWEEDDGNDSAWKENSSPKNSEAPKGDIFSTSSYTFASSGLWGHDNQIGIFRRDNAAQETLQVLPPQRKRTKSYSPDSQEKEQQHSGEFCTVSESLDQMCRETNFVLQSLHESHLSTSSDIEETKADQMEEAESHAPTKKPNISDEKHILHSNISFGKFLKEDIQDNAEDEVMDMSFEHNASSSYLDDDDEKARVVTRPPKDFVCPITGHLFNDPVTLETGQTYEKKAIKEWLDRGNNTCPITRQPLNRSSLPKTNYVLKRLVVSWKETHPDIAEEFSSGFSGPQTPIYSIRRSKNHRDQGSVCSPQSSPCSTSSGTTTIYHLPNKHSIDLSPRSPAEEPEMGLINDLKQALSFLCESEDLQECEESVLNVKDIWFEAKGHLNLEKYLTKANVIDAFIEILSNSESTDVWSATIHILSELMKTNEFVKPSILKADPDLKCISGLLKRGFTTAVVLLHQLKPPMSQISKMDLIPDLVNVIKEEEENAVGEPPSSMRPKRAALDLMRQLISIDKSSNLGNNVQRLISSDPVLALVNSLDSNIPEERLDAVILLLSCMQDDGGCRSAIAHEADLALVLDILHSAIGTERMVAISFFSELVRLSRRTLNNLILQFVKSKGMLSSMHVLLAHLQLAPLEQRPLTAGLLLQLDLLEEHHRRSIYRDEAVEALIESLHCKESPAVQVEAAQTLFALVGHFSSSGKALTEALLLKTADLEEGNKEYSEAIQSEDWIYDEVIAVEEEKVKKGWEKRLARALLGYEQGSILSALAFSMRSQISKLSRSSMISAVWLLRMLPQLPDTGLNTVAHLSLFNPFLAIFKSSQNIQEQVLAALALHSILQGPEANKQLASYAKDMCGPLRKLQKLTWVAKEMLEMIATNPSVNAADLWVHEDVGEIDLHKNGAIRTFARARGYIFTGHSDGTIKVWDGKNRLPSFVFEAKSHSKSITTLAVSQSTDKLYSGSIDRTIRVWLLGQEAIQCMHILEQKDAVNGLILNGSLLYVIPQTTGVQVLRENNTSAKPLNTGKHVQCIAYSDGKVYCGCIDNSIQEVDVQDGSSLTIQTGIRTLIGKSPIYALKVFRDRIYAAGAPMDGKAVKVWNQADKSLVGAIASSSADVRAMAINDEFIYIGTSSGVVEVWLRERPSRVASFNVGSKITCFLLNGDVLFCGSEDGKLRMFRQ</sequence>
<dbReference type="Proteomes" id="UP001162992">
    <property type="component" value="Chromosome 6"/>
</dbReference>
<comment type="caution">
    <text evidence="1">The sequence shown here is derived from an EMBL/GenBank/DDBJ whole genome shotgun (WGS) entry which is preliminary data.</text>
</comment>